<evidence type="ECO:0000313" key="7">
    <source>
        <dbReference type="EMBL" id="EPX56504.1"/>
    </source>
</evidence>
<dbReference type="InterPro" id="IPR023936">
    <property type="entry name" value="RutE-like"/>
</dbReference>
<dbReference type="RefSeq" id="WP_002620798.1">
    <property type="nucleotide sequence ID" value="NZ_ANAH02000066.1"/>
</dbReference>
<evidence type="ECO:0000256" key="5">
    <source>
        <dbReference type="HAMAP-Rule" id="MF_01204"/>
    </source>
</evidence>
<keyword evidence="2 5" id="KW-0288">FMN</keyword>
<sequence length="201" mass="22697">MNEAPMTKTIAKESIQQLFTEARTHHFWQNKPVPEQTLRELYELMKWGPTSVNSAPARIVFVRSEAEKARLYPTLMGSNIEQVKSAPVTAIIAYNEKFYEDLPRLFPSYDARHFFVDDPKFSYETAFRNSSLQGAYLIFAARALGLDACPMSGFDNAEVDKVFFAGTALKSNLICTLGYGDSSKLYPRGPRLAFEEVCTIV</sequence>
<dbReference type="PANTHER" id="PTHR43543:SF1">
    <property type="entry name" value="MALONIC SEMIALDEHYDE REDUCTASE RUTE-RELATED"/>
    <property type="match status" value="1"/>
</dbReference>
<proteinExistence type="inferred from homology"/>
<dbReference type="InterPro" id="IPR050461">
    <property type="entry name" value="Nitroreductase_HadB/RutE"/>
</dbReference>
<dbReference type="Gene3D" id="3.40.109.10">
    <property type="entry name" value="NADH Oxidase"/>
    <property type="match status" value="1"/>
</dbReference>
<comment type="caution">
    <text evidence="7">The sequence shown here is derived from an EMBL/GenBank/DDBJ whole genome shotgun (WGS) entry which is preliminary data.</text>
</comment>
<name>S9Q595_CYSF2</name>
<protein>
    <recommendedName>
        <fullName evidence="5">Putative NADH dehydrogenase/NAD(P)H nitroreductase D187_007846</fullName>
        <ecNumber evidence="5">1.-.-.-</ecNumber>
    </recommendedName>
</protein>
<evidence type="ECO:0000259" key="6">
    <source>
        <dbReference type="Pfam" id="PF00881"/>
    </source>
</evidence>
<keyword evidence="4 5" id="KW-0560">Oxidoreductase</keyword>
<dbReference type="eggNOG" id="COG0778">
    <property type="taxonomic scope" value="Bacteria"/>
</dbReference>
<organism evidence="7 8">
    <name type="scientific">Cystobacter fuscus (strain ATCC 25194 / DSM 2262 / NBRC 100088 / M29)</name>
    <dbReference type="NCBI Taxonomy" id="1242864"/>
    <lineage>
        <taxon>Bacteria</taxon>
        <taxon>Pseudomonadati</taxon>
        <taxon>Myxococcota</taxon>
        <taxon>Myxococcia</taxon>
        <taxon>Myxococcales</taxon>
        <taxon>Cystobacterineae</taxon>
        <taxon>Archangiaceae</taxon>
        <taxon>Cystobacter</taxon>
    </lineage>
</organism>
<dbReference type="AlphaFoldDB" id="S9Q595"/>
<dbReference type="GO" id="GO:0016491">
    <property type="term" value="F:oxidoreductase activity"/>
    <property type="evidence" value="ECO:0007669"/>
    <property type="project" value="UniProtKB-UniRule"/>
</dbReference>
<accession>S9Q595</accession>
<dbReference type="InterPro" id="IPR000415">
    <property type="entry name" value="Nitroreductase-like"/>
</dbReference>
<evidence type="ECO:0000256" key="1">
    <source>
        <dbReference type="ARBA" id="ARBA00022630"/>
    </source>
</evidence>
<reference evidence="7" key="1">
    <citation type="submission" date="2013-05" db="EMBL/GenBank/DDBJ databases">
        <title>Genome assembly of Cystobacter fuscus DSM 2262.</title>
        <authorList>
            <person name="Sharma G."/>
            <person name="Khatri I."/>
            <person name="Kaur C."/>
            <person name="Mayilraj S."/>
            <person name="Subramanian S."/>
        </authorList>
    </citation>
    <scope>NUCLEOTIDE SEQUENCE [LARGE SCALE GENOMIC DNA]</scope>
    <source>
        <strain evidence="7">DSM 2262</strain>
    </source>
</reference>
<keyword evidence="5" id="KW-0520">NAD</keyword>
<evidence type="ECO:0000256" key="3">
    <source>
        <dbReference type="ARBA" id="ARBA00022857"/>
    </source>
</evidence>
<evidence type="ECO:0000256" key="4">
    <source>
        <dbReference type="ARBA" id="ARBA00023002"/>
    </source>
</evidence>
<dbReference type="Proteomes" id="UP000011682">
    <property type="component" value="Unassembled WGS sequence"/>
</dbReference>
<dbReference type="EMBL" id="ANAH02000066">
    <property type="protein sequence ID" value="EPX56504.1"/>
    <property type="molecule type" value="Genomic_DNA"/>
</dbReference>
<dbReference type="InterPro" id="IPR029479">
    <property type="entry name" value="Nitroreductase"/>
</dbReference>
<dbReference type="Pfam" id="PF00881">
    <property type="entry name" value="Nitroreductase"/>
    <property type="match status" value="1"/>
</dbReference>
<keyword evidence="1 5" id="KW-0285">Flavoprotein</keyword>
<keyword evidence="3 5" id="KW-0521">NADP</keyword>
<evidence type="ECO:0000256" key="2">
    <source>
        <dbReference type="ARBA" id="ARBA00022643"/>
    </source>
</evidence>
<keyword evidence="8" id="KW-1185">Reference proteome</keyword>
<dbReference type="CDD" id="cd02148">
    <property type="entry name" value="RutE-like"/>
    <property type="match status" value="1"/>
</dbReference>
<dbReference type="NCBIfam" id="NF003768">
    <property type="entry name" value="PRK05365.1"/>
    <property type="match status" value="1"/>
</dbReference>
<feature type="domain" description="Nitroreductase" evidence="6">
    <location>
        <begin position="25"/>
        <end position="179"/>
    </location>
</feature>
<dbReference type="EC" id="1.-.-.-" evidence="5"/>
<comment type="cofactor">
    <cofactor evidence="5">
        <name>FMN</name>
        <dbReference type="ChEBI" id="CHEBI:58210"/>
    </cofactor>
</comment>
<comment type="similarity">
    <text evidence="5">Belongs to the nitroreductase family. HadB/RutE subfamily.</text>
</comment>
<dbReference type="HAMAP" id="MF_01204">
    <property type="entry name" value="Oxidoreductase_RutE_HadB"/>
    <property type="match status" value="1"/>
</dbReference>
<dbReference type="PANTHER" id="PTHR43543">
    <property type="entry name" value="MALONIC SEMIALDEHYDE REDUCTASE RUTE-RELATED"/>
    <property type="match status" value="1"/>
</dbReference>
<dbReference type="SUPFAM" id="SSF55469">
    <property type="entry name" value="FMN-dependent nitroreductase-like"/>
    <property type="match status" value="1"/>
</dbReference>
<evidence type="ECO:0000313" key="8">
    <source>
        <dbReference type="Proteomes" id="UP000011682"/>
    </source>
</evidence>
<gene>
    <name evidence="7" type="ORF">D187_007846</name>
</gene>